<dbReference type="SUPFAM" id="SSF53474">
    <property type="entry name" value="alpha/beta-Hydrolases"/>
    <property type="match status" value="1"/>
</dbReference>
<dbReference type="InterPro" id="IPR029058">
    <property type="entry name" value="AB_hydrolase_fold"/>
</dbReference>
<dbReference type="GO" id="GO:0016042">
    <property type="term" value="P:lipid catabolic process"/>
    <property type="evidence" value="ECO:0007669"/>
    <property type="project" value="UniProtKB-KW"/>
</dbReference>
<keyword evidence="4" id="KW-0442">Lipid degradation</keyword>
<evidence type="ECO:0000256" key="8">
    <source>
        <dbReference type="SAM" id="MobiDB-lite"/>
    </source>
</evidence>
<feature type="compositionally biased region" description="Basic and acidic residues" evidence="8">
    <location>
        <begin position="508"/>
        <end position="521"/>
    </location>
</feature>
<keyword evidence="2" id="KW-0812">Transmembrane</keyword>
<evidence type="ECO:0000256" key="4">
    <source>
        <dbReference type="ARBA" id="ARBA00022963"/>
    </source>
</evidence>
<dbReference type="Pfam" id="PF04083">
    <property type="entry name" value="Abhydro_lipase"/>
    <property type="match status" value="1"/>
</dbReference>
<reference evidence="10" key="1">
    <citation type="submission" date="2022-10" db="EMBL/GenBank/DDBJ databases">
        <title>Tapping the CABI collections for fungal endophytes: first genome assemblies for Collariella, Neodidymelliopsis, Ascochyta clinopodiicola, Didymella pomorum, Didymosphaeria variabile, Neocosmospora piperis and Neocucurbitaria cava.</title>
        <authorList>
            <person name="Hill R."/>
        </authorList>
    </citation>
    <scope>NUCLEOTIDE SEQUENCE</scope>
    <source>
        <strain evidence="10">IMI 355082</strain>
    </source>
</reference>
<keyword evidence="6" id="KW-0443">Lipid metabolism</keyword>
<dbReference type="OrthoDB" id="9974421at2759"/>
<evidence type="ECO:0000256" key="2">
    <source>
        <dbReference type="ARBA" id="ARBA00022692"/>
    </source>
</evidence>
<evidence type="ECO:0000313" key="10">
    <source>
        <dbReference type="EMBL" id="KAJ4386884.1"/>
    </source>
</evidence>
<feature type="region of interest" description="Disordered" evidence="8">
    <location>
        <begin position="474"/>
        <end position="631"/>
    </location>
</feature>
<protein>
    <submittedName>
        <fullName evidence="10">Cholesterol esterase</fullName>
        <ecNumber evidence="10">3.1.1.13</ecNumber>
    </submittedName>
</protein>
<feature type="compositionally biased region" description="Polar residues" evidence="8">
    <location>
        <begin position="560"/>
        <end position="569"/>
    </location>
</feature>
<dbReference type="PANTHER" id="PTHR11005">
    <property type="entry name" value="LYSOSOMAL ACID LIPASE-RELATED"/>
    <property type="match status" value="1"/>
</dbReference>
<organism evidence="10 11">
    <name type="scientific">Gnomoniopsis smithogilvyi</name>
    <dbReference type="NCBI Taxonomy" id="1191159"/>
    <lineage>
        <taxon>Eukaryota</taxon>
        <taxon>Fungi</taxon>
        <taxon>Dikarya</taxon>
        <taxon>Ascomycota</taxon>
        <taxon>Pezizomycotina</taxon>
        <taxon>Sordariomycetes</taxon>
        <taxon>Sordariomycetidae</taxon>
        <taxon>Diaporthales</taxon>
        <taxon>Gnomoniaceae</taxon>
        <taxon>Gnomoniopsis</taxon>
    </lineage>
</organism>
<evidence type="ECO:0000259" key="9">
    <source>
        <dbReference type="Pfam" id="PF04083"/>
    </source>
</evidence>
<feature type="compositionally biased region" description="Low complexity" evidence="8">
    <location>
        <begin position="547"/>
        <end position="557"/>
    </location>
</feature>
<keyword evidence="7" id="KW-0472">Membrane</keyword>
<comment type="caution">
    <text evidence="10">The sequence shown here is derived from an EMBL/GenBank/DDBJ whole genome shotgun (WGS) entry which is preliminary data.</text>
</comment>
<keyword evidence="11" id="KW-1185">Reference proteome</keyword>
<dbReference type="GO" id="GO:0004771">
    <property type="term" value="F:sterol ester esterase activity"/>
    <property type="evidence" value="ECO:0007669"/>
    <property type="project" value="UniProtKB-EC"/>
</dbReference>
<dbReference type="InterPro" id="IPR006693">
    <property type="entry name" value="AB_hydrolase_lipase"/>
</dbReference>
<feature type="compositionally biased region" description="Polar residues" evidence="8">
    <location>
        <begin position="492"/>
        <end position="502"/>
    </location>
</feature>
<dbReference type="EMBL" id="JAPEVB010000006">
    <property type="protein sequence ID" value="KAJ4386884.1"/>
    <property type="molecule type" value="Genomic_DNA"/>
</dbReference>
<evidence type="ECO:0000256" key="7">
    <source>
        <dbReference type="ARBA" id="ARBA00023136"/>
    </source>
</evidence>
<feature type="domain" description="Partial AB-hydrolase lipase" evidence="9">
    <location>
        <begin position="82"/>
        <end position="149"/>
    </location>
</feature>
<keyword evidence="3 10" id="KW-0378">Hydrolase</keyword>
<dbReference type="Proteomes" id="UP001140453">
    <property type="component" value="Unassembled WGS sequence"/>
</dbReference>
<evidence type="ECO:0000256" key="5">
    <source>
        <dbReference type="ARBA" id="ARBA00022989"/>
    </source>
</evidence>
<name>A0A9W8YK88_9PEZI</name>
<keyword evidence="5" id="KW-1133">Transmembrane helix</keyword>
<proteinExistence type="predicted"/>
<evidence type="ECO:0000256" key="3">
    <source>
        <dbReference type="ARBA" id="ARBA00022801"/>
    </source>
</evidence>
<comment type="subcellular location">
    <subcellularLocation>
        <location evidence="1">Membrane</location>
        <topology evidence="1">Single-pass membrane protein</topology>
    </subcellularLocation>
</comment>
<evidence type="ECO:0000256" key="6">
    <source>
        <dbReference type="ARBA" id="ARBA00023098"/>
    </source>
</evidence>
<dbReference type="Gene3D" id="3.40.50.1820">
    <property type="entry name" value="alpha/beta hydrolase"/>
    <property type="match status" value="1"/>
</dbReference>
<accession>A0A9W8YK88</accession>
<feature type="compositionally biased region" description="Low complexity" evidence="8">
    <location>
        <begin position="584"/>
        <end position="616"/>
    </location>
</feature>
<dbReference type="GO" id="GO:0016020">
    <property type="term" value="C:membrane"/>
    <property type="evidence" value="ECO:0007669"/>
    <property type="project" value="UniProtKB-SubCell"/>
</dbReference>
<dbReference type="EC" id="3.1.1.13" evidence="10"/>
<gene>
    <name evidence="10" type="primary">TGL1</name>
    <name evidence="10" type="ORF">N0V93_009783</name>
</gene>
<dbReference type="FunFam" id="3.40.50.1820:FF:000095">
    <property type="entry name" value="Triglyceride lipase-cholesterol esterase"/>
    <property type="match status" value="1"/>
</dbReference>
<sequence length="631" mass="69331">MPVPFLGRLDITEYVAVSLSFIFVVFESVIRVLTLALPSPLINLFYRASRRIFNRWRSDKEKKDAERKKELSTALRNAADFVELCELYGYTAEEHVVQTKDGYLLGLHRLAWKRDEEYTKVNAPGPGSVKKRVVYLHHGLLMNSEVWVCLTEAERALPFVLVEKGFDVWLGNNRGNKYSKKSAHHPPTSPAFWNFSIDEFAFHDIPDSIAYILHLTAQPSLSYIGFSQGTAQAFAALSLHPKLNTQVNVFIALAPAMSPPGLANGIADALIKSSPQVLYLLFGRRAILASAPLWESIIYPPLYIKIIDAGIRFLFNWRAANITTAQKLAAYPHLYSFTSTKSVVHWFQIIRTKSFQMFDDDPSLPLTLTGSAPSRFTKVAKYPTRNITTPIVLLYGGSDSLVDIRAMLRQLPPTTVATEIPHYEHLDFLWARDVAAQVFPHVFDALDNFTSPEHATGEFESYRRARAQSLGRSASFWRPGHNGAAGSDVNDSDVNSALSSTGAPAEAKLPHQAREGIRFSDDDNASTLTDPSELGGSSPHPLRYRVSSSGSGIGYDSSTERQGSISTTMPLLKGRTPSTGSLRSAIKSGSSKGISLGASKAVGGVSTADVTSVSASPQSGSEEGRYRGKNR</sequence>
<evidence type="ECO:0000313" key="11">
    <source>
        <dbReference type="Proteomes" id="UP001140453"/>
    </source>
</evidence>
<evidence type="ECO:0000256" key="1">
    <source>
        <dbReference type="ARBA" id="ARBA00004167"/>
    </source>
</evidence>
<dbReference type="AlphaFoldDB" id="A0A9W8YK88"/>
<feature type="compositionally biased region" description="Basic and acidic residues" evidence="8">
    <location>
        <begin position="622"/>
        <end position="631"/>
    </location>
</feature>